<evidence type="ECO:0000313" key="4">
    <source>
        <dbReference type="Proteomes" id="UP000182961"/>
    </source>
</evidence>
<dbReference type="GO" id="GO:0010411">
    <property type="term" value="P:xyloglucan metabolic process"/>
    <property type="evidence" value="ECO:0007669"/>
    <property type="project" value="TreeGrafter"/>
</dbReference>
<dbReference type="Gene3D" id="2.60.40.4070">
    <property type="match status" value="1"/>
</dbReference>
<evidence type="ECO:0000256" key="2">
    <source>
        <dbReference type="SAM" id="SignalP"/>
    </source>
</evidence>
<dbReference type="CDD" id="cd15482">
    <property type="entry name" value="Sialidase_non-viral"/>
    <property type="match status" value="3"/>
</dbReference>
<evidence type="ECO:0000256" key="1">
    <source>
        <dbReference type="SAM" id="MobiDB-lite"/>
    </source>
</evidence>
<dbReference type="InterPro" id="IPR052025">
    <property type="entry name" value="Xyloglucanase_GH74"/>
</dbReference>
<feature type="chain" id="PRO_5010173137" description="Glycosyl hydrolase" evidence="2">
    <location>
        <begin position="21"/>
        <end position="1061"/>
    </location>
</feature>
<dbReference type="SUPFAM" id="SSF110296">
    <property type="entry name" value="Oligoxyloglucan reducing end-specific cellobiohydrolase"/>
    <property type="match status" value="3"/>
</dbReference>
<dbReference type="Proteomes" id="UP000182961">
    <property type="component" value="Unassembled WGS sequence"/>
</dbReference>
<dbReference type="EMBL" id="FOUT01000012">
    <property type="protein sequence ID" value="SFN40075.1"/>
    <property type="molecule type" value="Genomic_DNA"/>
</dbReference>
<evidence type="ECO:0008006" key="5">
    <source>
        <dbReference type="Google" id="ProtNLM"/>
    </source>
</evidence>
<dbReference type="InterPro" id="IPR015943">
    <property type="entry name" value="WD40/YVTN_repeat-like_dom_sf"/>
</dbReference>
<organism evidence="3 4">
    <name type="scientific">Flavobacterium succinicans</name>
    <dbReference type="NCBI Taxonomy" id="29536"/>
    <lineage>
        <taxon>Bacteria</taxon>
        <taxon>Pseudomonadati</taxon>
        <taxon>Bacteroidota</taxon>
        <taxon>Flavobacteriia</taxon>
        <taxon>Flavobacteriales</taxon>
        <taxon>Flavobacteriaceae</taxon>
        <taxon>Flavobacterium</taxon>
    </lineage>
</organism>
<feature type="signal peptide" evidence="2">
    <location>
        <begin position="1"/>
        <end position="20"/>
    </location>
</feature>
<dbReference type="eggNOG" id="COG4447">
    <property type="taxonomic scope" value="Bacteria"/>
</dbReference>
<evidence type="ECO:0000313" key="3">
    <source>
        <dbReference type="EMBL" id="SFN40075.1"/>
    </source>
</evidence>
<dbReference type="PANTHER" id="PTHR43739">
    <property type="entry name" value="XYLOGLUCANASE (EUROFUNG)"/>
    <property type="match status" value="1"/>
</dbReference>
<dbReference type="Gene3D" id="2.130.10.10">
    <property type="entry name" value="YVTN repeat-like/Quinoprotein amine dehydrogenase"/>
    <property type="match status" value="4"/>
</dbReference>
<sequence length="1061" mass="117714">MTKKLFLVLLLASISSTLFAQKNISSKPADLNAQLKVSKWRSIGPFRGGRSVTATGVTSDPLTYYMGTTGGGLWKTQDMGVSWHPISDGFFKTSSVGAITVAESDPNVIYVGMGEHAVRGVMTHHGDGIYKSTDAGRTWKHLGLETTQHISRICIDPKNSDIVYVAAQGALYSKSQDRGIYKTTNGGLTWEKILYKNDQTGAVELSMDATNSRILYAAMWEHGRKPWQVTSGGAGSGLYKSVDSGVTWTPMQEGLPKEMGKMAIAVSPTNPDKVYALIESDWEKEAGGLYMSNDAGKSWSQVTTDHRLIQRSWYYIELFIDPNHEDTIYVMSAPAMRSTDGGKTWENISKTHGDYHNLWINPKNSNNMIIADDGGAAITFNKGKSWSSQDIYATGQFYRIAVDNQFPYNIYAGQQDNTSVKIASRNFSGYGISEKDWSVSAGGESAFLAFDPANPRFVFGGSYQGTIEVLDTQTKTSTNVMAAPILYLGRDAKDMKYRFNWNAPIIRSKHEPDTYFHGSQLVLRTDNMGQSWIETSPDLTRNDKSKQGKPGVPFTNEAVGAENYGTLAYIEESSLEKGVMYTGSDDGLVHLTKDGGKTWKNVTPANLAECLINAIEVSPFDKATAYIATTRYKFNDHTPGLYKTTDYGKTWKKINNGIPANAFTRVIREDDTVKNLLYAGTELGVFVSFDGGNNWQSFQVNLPLTPITDLKVHQNNLIAATSGRGFWILDDLNLIRELAKESKDSKSITETIKLFAPNPTFITTSGSELDVTDAEFKGMGVSKGVNPASGVVVHYQLPELKESEVVTLQIKDNAGTIVRTYSSKVNPELKSYDGGPSAAVLLSKNKGLNRIVWDMRHTSLLGIPNVYIEGSYDGHKVAPGTYTITLKVANQEKSAQATVLPNPLFDTKESDYTAYHTLKMDLEQRFNEMQSMINGMYIKQQQISTLIAQLMNSPQQITVLAEAQKLVQKMKTWDESMVQRKSKAYDDVENFPNKFNADYLYLINQSESTLPKITQPVRDLKLEYDNKWIKMQAEGFQILNQDIPALNKKLWEAGVGGIWIK</sequence>
<proteinExistence type="predicted"/>
<gene>
    <name evidence="3" type="ORF">SAMN05444143_11268</name>
</gene>
<keyword evidence="4" id="KW-1185">Reference proteome</keyword>
<protein>
    <recommendedName>
        <fullName evidence="5">Glycosyl hydrolase</fullName>
    </recommendedName>
</protein>
<dbReference type="AlphaFoldDB" id="A0A1I4YPW9"/>
<dbReference type="PANTHER" id="PTHR43739:SF5">
    <property type="entry name" value="EXO-ALPHA-SIALIDASE"/>
    <property type="match status" value="1"/>
</dbReference>
<keyword evidence="2" id="KW-0732">Signal</keyword>
<reference evidence="4" key="1">
    <citation type="submission" date="2016-10" db="EMBL/GenBank/DDBJ databases">
        <authorList>
            <person name="Varghese N."/>
            <person name="Submissions S."/>
        </authorList>
    </citation>
    <scope>NUCLEOTIDE SEQUENCE [LARGE SCALE GENOMIC DNA]</scope>
    <source>
        <strain evidence="4">DSM 4002</strain>
    </source>
</reference>
<feature type="region of interest" description="Disordered" evidence="1">
    <location>
        <begin position="535"/>
        <end position="555"/>
    </location>
</feature>
<dbReference type="RefSeq" id="WP_024982120.1">
    <property type="nucleotide sequence ID" value="NZ_CBCRUM010000015.1"/>
</dbReference>
<name>A0A1I4YPW9_9FLAO</name>
<accession>A0A1I4YPW9</accession>